<proteinExistence type="predicted"/>
<dbReference type="AlphaFoldDB" id="A0A8I2KKZ1"/>
<dbReference type="EMBL" id="WEIA01000001">
    <property type="protein sequence ID" value="NLR20046.1"/>
    <property type="molecule type" value="Genomic_DNA"/>
</dbReference>
<accession>A0A8I2KKZ1</accession>
<reference evidence="1" key="1">
    <citation type="submission" date="2019-10" db="EMBL/GenBank/DDBJ databases">
        <authorList>
            <person name="Paulsen S."/>
        </authorList>
    </citation>
    <scope>NUCLEOTIDE SEQUENCE</scope>
    <source>
        <strain evidence="1">LMG 19692</strain>
    </source>
</reference>
<reference evidence="2 4" key="2">
    <citation type="submission" date="2023-10" db="EMBL/GenBank/DDBJ databases">
        <title>To unveil natural product biosynthetic capacity in Pseudoalteromonas.</title>
        <authorList>
            <person name="Wang J."/>
        </authorList>
    </citation>
    <scope>NUCLEOTIDE SEQUENCE [LARGE SCALE GENOMIC DNA]</scope>
    <source>
        <strain evidence="2 4">DSM 15914</strain>
    </source>
</reference>
<dbReference type="EMBL" id="CP137578">
    <property type="protein sequence ID" value="WOX27367.1"/>
    <property type="molecule type" value="Genomic_DNA"/>
</dbReference>
<dbReference type="Proteomes" id="UP001304419">
    <property type="component" value="Chromosome 1"/>
</dbReference>
<dbReference type="RefSeq" id="WP_039497194.1">
    <property type="nucleotide sequence ID" value="NZ_CBCSDF010000003.1"/>
</dbReference>
<sequence>MSWKCKNCSTEIEETSFEVCWNCGCEKGKESLPELKSPSLQCLRCDSSMVKLGSKEFHEGSRWGVLGNLGELLVSRQALDMFACKACGKVEFFIPSEKENK</sequence>
<evidence type="ECO:0000313" key="2">
    <source>
        <dbReference type="EMBL" id="WOX27367.1"/>
    </source>
</evidence>
<dbReference type="GeneID" id="67502267"/>
<evidence type="ECO:0000313" key="1">
    <source>
        <dbReference type="EMBL" id="NLR20046.1"/>
    </source>
</evidence>
<evidence type="ECO:0000313" key="3">
    <source>
        <dbReference type="Proteomes" id="UP000646877"/>
    </source>
</evidence>
<dbReference type="Proteomes" id="UP000646877">
    <property type="component" value="Unassembled WGS sequence"/>
</dbReference>
<protein>
    <recommendedName>
        <fullName evidence="5">RanBP2-type domain-containing protein</fullName>
    </recommendedName>
</protein>
<keyword evidence="4" id="KW-1185">Reference proteome</keyword>
<gene>
    <name evidence="1" type="ORF">F9Y85_01645</name>
    <name evidence="2" type="ORF">R5H13_11915</name>
</gene>
<evidence type="ECO:0008006" key="5">
    <source>
        <dbReference type="Google" id="ProtNLM"/>
    </source>
</evidence>
<evidence type="ECO:0000313" key="4">
    <source>
        <dbReference type="Proteomes" id="UP001304419"/>
    </source>
</evidence>
<organism evidence="1 3">
    <name type="scientific">Pseudoalteromonas maricaloris</name>
    <dbReference type="NCBI Taxonomy" id="184924"/>
    <lineage>
        <taxon>Bacteria</taxon>
        <taxon>Pseudomonadati</taxon>
        <taxon>Pseudomonadota</taxon>
        <taxon>Gammaproteobacteria</taxon>
        <taxon>Alteromonadales</taxon>
        <taxon>Pseudoalteromonadaceae</taxon>
        <taxon>Pseudoalteromonas</taxon>
    </lineage>
</organism>
<name>A0A8I2KKZ1_9GAMM</name>